<evidence type="ECO:0000256" key="1">
    <source>
        <dbReference type="ARBA" id="ARBA00023015"/>
    </source>
</evidence>
<dbReference type="GO" id="GO:0003677">
    <property type="term" value="F:DNA binding"/>
    <property type="evidence" value="ECO:0007669"/>
    <property type="project" value="UniProtKB-UniRule"/>
</dbReference>
<evidence type="ECO:0000259" key="5">
    <source>
        <dbReference type="PROSITE" id="PS50977"/>
    </source>
</evidence>
<dbReference type="Gene3D" id="1.10.357.10">
    <property type="entry name" value="Tetracycline Repressor, domain 2"/>
    <property type="match status" value="1"/>
</dbReference>
<dbReference type="PANTHER" id="PTHR47506">
    <property type="entry name" value="TRANSCRIPTIONAL REGULATORY PROTEIN"/>
    <property type="match status" value="1"/>
</dbReference>
<feature type="domain" description="HTH tetR-type" evidence="5">
    <location>
        <begin position="2"/>
        <end position="62"/>
    </location>
</feature>
<dbReference type="Pfam" id="PF00440">
    <property type="entry name" value="TetR_N"/>
    <property type="match status" value="1"/>
</dbReference>
<evidence type="ECO:0000256" key="4">
    <source>
        <dbReference type="PROSITE-ProRule" id="PRU00335"/>
    </source>
</evidence>
<evidence type="ECO:0000313" key="6">
    <source>
        <dbReference type="EMBL" id="MBN9673611.1"/>
    </source>
</evidence>
<dbReference type="PANTHER" id="PTHR47506:SF1">
    <property type="entry name" value="HTH-TYPE TRANSCRIPTIONAL REGULATOR YJDC"/>
    <property type="match status" value="1"/>
</dbReference>
<dbReference type="AlphaFoldDB" id="A0A939EJ22"/>
<dbReference type="InterPro" id="IPR001647">
    <property type="entry name" value="HTH_TetR"/>
</dbReference>
<dbReference type="PROSITE" id="PS50977">
    <property type="entry name" value="HTH_TETR_2"/>
    <property type="match status" value="1"/>
</dbReference>
<proteinExistence type="predicted"/>
<protein>
    <submittedName>
        <fullName evidence="6">TetR/AcrR family transcriptional regulator</fullName>
    </submittedName>
</protein>
<gene>
    <name evidence="6" type="ORF">JF539_24860</name>
</gene>
<feature type="DNA-binding region" description="H-T-H motif" evidence="4">
    <location>
        <begin position="25"/>
        <end position="44"/>
    </location>
</feature>
<sequence>MTDITEKIATGLEKAFAEHGFAEPSVGDLRDAAGVSMRTLYKYAPSREDMVRAALEHRHRRYLRLVFEDLPSDPSLALPAVIDAIARWMESEAAHGCLFHAAVAAAPRDEKLLQLLKDHKAEVAERTARAAGLTGKETDLTLILEGLTQSWPLYGKAAVRSAKELGRKLATAA</sequence>
<comment type="caution">
    <text evidence="6">The sequence shown here is derived from an EMBL/GenBank/DDBJ whole genome shotgun (WGS) entry which is preliminary data.</text>
</comment>
<evidence type="ECO:0000256" key="2">
    <source>
        <dbReference type="ARBA" id="ARBA00023125"/>
    </source>
</evidence>
<evidence type="ECO:0000313" key="7">
    <source>
        <dbReference type="Proteomes" id="UP000664096"/>
    </source>
</evidence>
<evidence type="ECO:0000256" key="3">
    <source>
        <dbReference type="ARBA" id="ARBA00023163"/>
    </source>
</evidence>
<dbReference type="EMBL" id="JAEKJZ010000007">
    <property type="protein sequence ID" value="MBN9673611.1"/>
    <property type="molecule type" value="Genomic_DNA"/>
</dbReference>
<keyword evidence="2 4" id="KW-0238">DNA-binding</keyword>
<keyword evidence="1" id="KW-0805">Transcription regulation</keyword>
<dbReference type="Proteomes" id="UP000664096">
    <property type="component" value="Unassembled WGS sequence"/>
</dbReference>
<dbReference type="InterPro" id="IPR009057">
    <property type="entry name" value="Homeodomain-like_sf"/>
</dbReference>
<accession>A0A939EJ22</accession>
<keyword evidence="3" id="KW-0804">Transcription</keyword>
<organism evidence="6 7">
    <name type="scientific">Roseibium aggregatum</name>
    <dbReference type="NCBI Taxonomy" id="187304"/>
    <lineage>
        <taxon>Bacteria</taxon>
        <taxon>Pseudomonadati</taxon>
        <taxon>Pseudomonadota</taxon>
        <taxon>Alphaproteobacteria</taxon>
        <taxon>Hyphomicrobiales</taxon>
        <taxon>Stappiaceae</taxon>
        <taxon>Roseibium</taxon>
    </lineage>
</organism>
<reference evidence="6" key="1">
    <citation type="submission" date="2020-12" db="EMBL/GenBank/DDBJ databases">
        <title>Oil enriched cultivation method for isolating marine PHA-producing bacteria.</title>
        <authorList>
            <person name="Zheng W."/>
            <person name="Yu S."/>
            <person name="Huang Y."/>
        </authorList>
    </citation>
    <scope>NUCLEOTIDE SEQUENCE</scope>
    <source>
        <strain evidence="6">SY-2-12</strain>
    </source>
</reference>
<name>A0A939EJ22_9HYPH</name>
<dbReference type="SUPFAM" id="SSF46689">
    <property type="entry name" value="Homeodomain-like"/>
    <property type="match status" value="1"/>
</dbReference>